<evidence type="ECO:0000313" key="1">
    <source>
        <dbReference type="EMBL" id="MCI62176.1"/>
    </source>
</evidence>
<reference evidence="1 2" key="1">
    <citation type="journal article" date="2018" name="Front. Plant Sci.">
        <title>Red Clover (Trifolium pratense) and Zigzag Clover (T. medium) - A Picture of Genomic Similarities and Differences.</title>
        <authorList>
            <person name="Dluhosova J."/>
            <person name="Istvanek J."/>
            <person name="Nedelnik J."/>
            <person name="Repkova J."/>
        </authorList>
    </citation>
    <scope>NUCLEOTIDE SEQUENCE [LARGE SCALE GENOMIC DNA]</scope>
    <source>
        <strain evidence="2">cv. 10/8</strain>
        <tissue evidence="1">Leaf</tissue>
    </source>
</reference>
<accession>A0A392TPX2</accession>
<dbReference type="AlphaFoldDB" id="A0A392TPX2"/>
<sequence>MRAGHMIGEWRVVNTVHQQNYATSSATTQTRGSVTAASNSWVFNRATKVHNWQRPRDGWWKCNVD</sequence>
<proteinExistence type="predicted"/>
<keyword evidence="2" id="KW-1185">Reference proteome</keyword>
<name>A0A392TPX2_9FABA</name>
<dbReference type="EMBL" id="LXQA010614299">
    <property type="protein sequence ID" value="MCI62176.1"/>
    <property type="molecule type" value="Genomic_DNA"/>
</dbReference>
<organism evidence="1 2">
    <name type="scientific">Trifolium medium</name>
    <dbReference type="NCBI Taxonomy" id="97028"/>
    <lineage>
        <taxon>Eukaryota</taxon>
        <taxon>Viridiplantae</taxon>
        <taxon>Streptophyta</taxon>
        <taxon>Embryophyta</taxon>
        <taxon>Tracheophyta</taxon>
        <taxon>Spermatophyta</taxon>
        <taxon>Magnoliopsida</taxon>
        <taxon>eudicotyledons</taxon>
        <taxon>Gunneridae</taxon>
        <taxon>Pentapetalae</taxon>
        <taxon>rosids</taxon>
        <taxon>fabids</taxon>
        <taxon>Fabales</taxon>
        <taxon>Fabaceae</taxon>
        <taxon>Papilionoideae</taxon>
        <taxon>50 kb inversion clade</taxon>
        <taxon>NPAAA clade</taxon>
        <taxon>Hologalegina</taxon>
        <taxon>IRL clade</taxon>
        <taxon>Trifolieae</taxon>
        <taxon>Trifolium</taxon>
    </lineage>
</organism>
<evidence type="ECO:0000313" key="2">
    <source>
        <dbReference type="Proteomes" id="UP000265520"/>
    </source>
</evidence>
<feature type="non-terminal residue" evidence="1">
    <location>
        <position position="65"/>
    </location>
</feature>
<comment type="caution">
    <text evidence="1">The sequence shown here is derived from an EMBL/GenBank/DDBJ whole genome shotgun (WGS) entry which is preliminary data.</text>
</comment>
<protein>
    <submittedName>
        <fullName evidence="1">Uncharacterized protein</fullName>
    </submittedName>
</protein>
<dbReference type="Proteomes" id="UP000265520">
    <property type="component" value="Unassembled WGS sequence"/>
</dbReference>